<feature type="domain" description="Tyrosyl-tRNA synthetase C-terminal" evidence="1">
    <location>
        <begin position="34"/>
        <end position="115"/>
    </location>
</feature>
<sequence>MEKYRADPPKRRAQQFLASEVLELVHGPETALKGISLPAKVLESTFPHILHRAGLAASKSETSRLIASGGAYVTQQTVEPVKFVPIGSEDQPSQFVQDNTLVLRMGKWKTRVVHLH</sequence>
<gene>
    <name evidence="2" type="ORF">K470DRAFT_96451</name>
</gene>
<dbReference type="Gene3D" id="3.10.290.10">
    <property type="entry name" value="RNA-binding S4 domain"/>
    <property type="match status" value="1"/>
</dbReference>
<dbReference type="SUPFAM" id="SSF55174">
    <property type="entry name" value="Alpha-L RNA-binding motif"/>
    <property type="match status" value="1"/>
</dbReference>
<dbReference type="Pfam" id="PF16714">
    <property type="entry name" value="TyrRSs_C"/>
    <property type="match status" value="1"/>
</dbReference>
<reference evidence="2" key="1">
    <citation type="journal article" date="2020" name="Stud. Mycol.">
        <title>101 Dothideomycetes genomes: a test case for predicting lifestyles and emergence of pathogens.</title>
        <authorList>
            <person name="Haridas S."/>
            <person name="Albert R."/>
            <person name="Binder M."/>
            <person name="Bloem J."/>
            <person name="Labutti K."/>
            <person name="Salamov A."/>
            <person name="Andreopoulos B."/>
            <person name="Baker S."/>
            <person name="Barry K."/>
            <person name="Bills G."/>
            <person name="Bluhm B."/>
            <person name="Cannon C."/>
            <person name="Castanera R."/>
            <person name="Culley D."/>
            <person name="Daum C."/>
            <person name="Ezra D."/>
            <person name="Gonzalez J."/>
            <person name="Henrissat B."/>
            <person name="Kuo A."/>
            <person name="Liang C."/>
            <person name="Lipzen A."/>
            <person name="Lutzoni F."/>
            <person name="Magnuson J."/>
            <person name="Mondo S."/>
            <person name="Nolan M."/>
            <person name="Ohm R."/>
            <person name="Pangilinan J."/>
            <person name="Park H.-J."/>
            <person name="Ramirez L."/>
            <person name="Alfaro M."/>
            <person name="Sun H."/>
            <person name="Tritt A."/>
            <person name="Yoshinaga Y."/>
            <person name="Zwiers L.-H."/>
            <person name="Turgeon B."/>
            <person name="Goodwin S."/>
            <person name="Spatafora J."/>
            <person name="Crous P."/>
            <person name="Grigoriev I."/>
        </authorList>
    </citation>
    <scope>NUCLEOTIDE SEQUENCE</scope>
    <source>
        <strain evidence="2">CBS 480.64</strain>
    </source>
</reference>
<proteinExistence type="predicted"/>
<dbReference type="InterPro" id="IPR036986">
    <property type="entry name" value="S4_RNA-bd_sf"/>
</dbReference>
<organism evidence="2 3">
    <name type="scientific">Piedraia hortae CBS 480.64</name>
    <dbReference type="NCBI Taxonomy" id="1314780"/>
    <lineage>
        <taxon>Eukaryota</taxon>
        <taxon>Fungi</taxon>
        <taxon>Dikarya</taxon>
        <taxon>Ascomycota</taxon>
        <taxon>Pezizomycotina</taxon>
        <taxon>Dothideomycetes</taxon>
        <taxon>Dothideomycetidae</taxon>
        <taxon>Capnodiales</taxon>
        <taxon>Piedraiaceae</taxon>
        <taxon>Piedraia</taxon>
    </lineage>
</organism>
<accession>A0A6A7BX66</accession>
<protein>
    <recommendedName>
        <fullName evidence="1">Tyrosyl-tRNA synthetase C-terminal domain-containing protein</fullName>
    </recommendedName>
</protein>
<evidence type="ECO:0000259" key="1">
    <source>
        <dbReference type="Pfam" id="PF16714"/>
    </source>
</evidence>
<dbReference type="Proteomes" id="UP000799421">
    <property type="component" value="Unassembled WGS sequence"/>
</dbReference>
<dbReference type="AlphaFoldDB" id="A0A6A7BX66"/>
<evidence type="ECO:0000313" key="3">
    <source>
        <dbReference type="Proteomes" id="UP000799421"/>
    </source>
</evidence>
<name>A0A6A7BX66_9PEZI</name>
<dbReference type="OrthoDB" id="337870at2759"/>
<evidence type="ECO:0000313" key="2">
    <source>
        <dbReference type="EMBL" id="KAF2859587.1"/>
    </source>
</evidence>
<keyword evidence="3" id="KW-1185">Reference proteome</keyword>
<dbReference type="GO" id="GO:0003723">
    <property type="term" value="F:RNA binding"/>
    <property type="evidence" value="ECO:0007669"/>
    <property type="project" value="InterPro"/>
</dbReference>
<dbReference type="EMBL" id="MU005991">
    <property type="protein sequence ID" value="KAF2859587.1"/>
    <property type="molecule type" value="Genomic_DNA"/>
</dbReference>
<dbReference type="InterPro" id="IPR032005">
    <property type="entry name" value="TyrRSs_C"/>
</dbReference>